<feature type="region of interest" description="Disordered" evidence="3">
    <location>
        <begin position="39"/>
        <end position="76"/>
    </location>
</feature>
<dbReference type="AlphaFoldDB" id="A0AAU9PTX8"/>
<dbReference type="GO" id="GO:0005886">
    <property type="term" value="C:plasma membrane"/>
    <property type="evidence" value="ECO:0007669"/>
    <property type="project" value="UniProtKB-SubCell"/>
</dbReference>
<dbReference type="Pfam" id="PF07714">
    <property type="entry name" value="PK_Tyr_Ser-Thr"/>
    <property type="match status" value="1"/>
</dbReference>
<dbReference type="GO" id="GO:0004672">
    <property type="term" value="F:protein kinase activity"/>
    <property type="evidence" value="ECO:0007669"/>
    <property type="project" value="InterPro"/>
</dbReference>
<evidence type="ECO:0000256" key="1">
    <source>
        <dbReference type="ARBA" id="ARBA00004236"/>
    </source>
</evidence>
<keyword evidence="2" id="KW-0472">Membrane</keyword>
<feature type="domain" description="Protein kinase" evidence="4">
    <location>
        <begin position="106"/>
        <end position="392"/>
    </location>
</feature>
<evidence type="ECO:0000313" key="6">
    <source>
        <dbReference type="Proteomes" id="UP001157418"/>
    </source>
</evidence>
<name>A0AAU9PTX8_9ASTR</name>
<comment type="caution">
    <text evidence="5">The sequence shown here is derived from an EMBL/GenBank/DDBJ whole genome shotgun (WGS) entry which is preliminary data.</text>
</comment>
<evidence type="ECO:0000259" key="4">
    <source>
        <dbReference type="PROSITE" id="PS50011"/>
    </source>
</evidence>
<accession>A0AAU9PTX8</accession>
<keyword evidence="2" id="KW-1003">Cell membrane</keyword>
<proteinExistence type="predicted"/>
<comment type="subcellular location">
    <subcellularLocation>
        <location evidence="1">Cell membrane</location>
    </subcellularLocation>
</comment>
<dbReference type="Gene3D" id="3.30.200.20">
    <property type="entry name" value="Phosphorylase Kinase, domain 1"/>
    <property type="match status" value="1"/>
</dbReference>
<evidence type="ECO:0000313" key="5">
    <source>
        <dbReference type="EMBL" id="CAH1453862.1"/>
    </source>
</evidence>
<dbReference type="InterPro" id="IPR001245">
    <property type="entry name" value="Ser-Thr/Tyr_kinase_cat_dom"/>
</dbReference>
<evidence type="ECO:0000256" key="3">
    <source>
        <dbReference type="SAM" id="MobiDB-lite"/>
    </source>
</evidence>
<dbReference type="GO" id="GO:0005524">
    <property type="term" value="F:ATP binding"/>
    <property type="evidence" value="ECO:0007669"/>
    <property type="project" value="InterPro"/>
</dbReference>
<reference evidence="5 6" key="1">
    <citation type="submission" date="2022-01" db="EMBL/GenBank/DDBJ databases">
        <authorList>
            <person name="Xiong W."/>
            <person name="Schranz E."/>
        </authorList>
    </citation>
    <scope>NUCLEOTIDE SEQUENCE [LARGE SCALE GENOMIC DNA]</scope>
</reference>
<dbReference type="PANTHER" id="PTHR45621">
    <property type="entry name" value="OS01G0588500 PROTEIN-RELATED"/>
    <property type="match status" value="1"/>
</dbReference>
<gene>
    <name evidence="5" type="ORF">LVIROSA_LOCUS39075</name>
</gene>
<protein>
    <recommendedName>
        <fullName evidence="4">Protein kinase domain-containing protein</fullName>
    </recommendedName>
</protein>
<dbReference type="Proteomes" id="UP001157418">
    <property type="component" value="Unassembled WGS sequence"/>
</dbReference>
<evidence type="ECO:0000256" key="2">
    <source>
        <dbReference type="ARBA" id="ARBA00022475"/>
    </source>
</evidence>
<organism evidence="5 6">
    <name type="scientific">Lactuca virosa</name>
    <dbReference type="NCBI Taxonomy" id="75947"/>
    <lineage>
        <taxon>Eukaryota</taxon>
        <taxon>Viridiplantae</taxon>
        <taxon>Streptophyta</taxon>
        <taxon>Embryophyta</taxon>
        <taxon>Tracheophyta</taxon>
        <taxon>Spermatophyta</taxon>
        <taxon>Magnoliopsida</taxon>
        <taxon>eudicotyledons</taxon>
        <taxon>Gunneridae</taxon>
        <taxon>Pentapetalae</taxon>
        <taxon>asterids</taxon>
        <taxon>campanulids</taxon>
        <taxon>Asterales</taxon>
        <taxon>Asteraceae</taxon>
        <taxon>Cichorioideae</taxon>
        <taxon>Cichorieae</taxon>
        <taxon>Lactucinae</taxon>
        <taxon>Lactuca</taxon>
    </lineage>
</organism>
<dbReference type="InterPro" id="IPR011009">
    <property type="entry name" value="Kinase-like_dom_sf"/>
</dbReference>
<dbReference type="InterPro" id="IPR050823">
    <property type="entry name" value="Plant_Ser_Thr_Prot_Kinase"/>
</dbReference>
<dbReference type="SUPFAM" id="SSF56112">
    <property type="entry name" value="Protein kinase-like (PK-like)"/>
    <property type="match status" value="1"/>
</dbReference>
<dbReference type="Gene3D" id="1.10.510.10">
    <property type="entry name" value="Transferase(Phosphotransferase) domain 1"/>
    <property type="match status" value="1"/>
</dbReference>
<dbReference type="EMBL" id="CAKMRJ010005745">
    <property type="protein sequence ID" value="CAH1453862.1"/>
    <property type="molecule type" value="Genomic_DNA"/>
</dbReference>
<keyword evidence="6" id="KW-1185">Reference proteome</keyword>
<dbReference type="PROSITE" id="PS50011">
    <property type="entry name" value="PROTEIN_KINASE_DOM"/>
    <property type="match status" value="1"/>
</dbReference>
<dbReference type="InterPro" id="IPR000719">
    <property type="entry name" value="Prot_kinase_dom"/>
</dbReference>
<sequence>MIFGIGGPELRFESKIIPLPFASSYTSLPLCSCSRIKIQKSHPPGSRTKREGKSSPELQEQNPSTKPPTRLVSSTGSITSPLLYKEEGDVLRKFSFSELKNATNNFNRSQWIKNGQFGNVYKGLIKPVKPAGDQGAHLVLVAITKLYNHSMQEHKEWLSGVEFLGVVEHPNLVKILGYCLVDDEKERQSQRLLVYEYMPNKSLDYHLFNTTLPPIPWMKRLQILLGAAQGLAYLHQGLETQVLFGDFNSGDVLLDENFNPKLSEFGLERGQVRNLSYVRTVSFYASPEYVHCGHLKSNSDSWSFGIVLYEILSGRRVIDRNLPHSQQMLTKWVKQFPADSKIFCMMMDPRLDNQYSLSGARKVAKLADSCMRNNPEDRPTMSEIVDVLQESIRDSEDESQNPLPESST</sequence>